<keyword evidence="4 14" id="KW-0812">Transmembrane</keyword>
<keyword evidence="5" id="KW-0732">Signal</keyword>
<dbReference type="Pfam" id="PF00057">
    <property type="entry name" value="Ldl_recept_a"/>
    <property type="match status" value="1"/>
</dbReference>
<dbReference type="GO" id="GO:0016324">
    <property type="term" value="C:apical plasma membrane"/>
    <property type="evidence" value="ECO:0007669"/>
    <property type="project" value="TreeGrafter"/>
</dbReference>
<dbReference type="FunFam" id="4.10.400.10:FF:000009">
    <property type="entry name" value="Low-density lipoprotein receptor-related protein 1"/>
    <property type="match status" value="1"/>
</dbReference>
<evidence type="ECO:0000256" key="1">
    <source>
        <dbReference type="ARBA" id="ARBA00004479"/>
    </source>
</evidence>
<keyword evidence="2" id="KW-0245">EGF-like domain</keyword>
<evidence type="ECO:0000256" key="5">
    <source>
        <dbReference type="ARBA" id="ARBA00022729"/>
    </source>
</evidence>
<feature type="disulfide bond" evidence="13">
    <location>
        <begin position="63"/>
        <end position="78"/>
    </location>
</feature>
<evidence type="ECO:0000256" key="14">
    <source>
        <dbReference type="SAM" id="Phobius"/>
    </source>
</evidence>
<protein>
    <submittedName>
        <fullName evidence="16">Uncharacterized protein</fullName>
    </submittedName>
</protein>
<evidence type="ECO:0000313" key="15">
    <source>
        <dbReference type="Proteomes" id="UP000887564"/>
    </source>
</evidence>
<evidence type="ECO:0000256" key="2">
    <source>
        <dbReference type="ARBA" id="ARBA00022536"/>
    </source>
</evidence>
<dbReference type="PANTHER" id="PTHR22722">
    <property type="entry name" value="LOW-DENSITY LIPOPROTEIN RECEPTOR-RELATED PROTEIN 2-RELATED"/>
    <property type="match status" value="1"/>
</dbReference>
<accession>A0A914S3N0</accession>
<dbReference type="SUPFAM" id="SSF57424">
    <property type="entry name" value="LDL receptor-like module"/>
    <property type="match status" value="1"/>
</dbReference>
<evidence type="ECO:0000256" key="3">
    <source>
        <dbReference type="ARBA" id="ARBA00022583"/>
    </source>
</evidence>
<dbReference type="GO" id="GO:0006898">
    <property type="term" value="P:receptor-mediated endocytosis"/>
    <property type="evidence" value="ECO:0007669"/>
    <property type="project" value="TreeGrafter"/>
</dbReference>
<evidence type="ECO:0000256" key="9">
    <source>
        <dbReference type="ARBA" id="ARBA00023136"/>
    </source>
</evidence>
<keyword evidence="12" id="KW-0325">Glycoprotein</keyword>
<feature type="disulfide bond" evidence="13">
    <location>
        <begin position="51"/>
        <end position="69"/>
    </location>
</feature>
<dbReference type="AlphaFoldDB" id="A0A914S3N0"/>
<evidence type="ECO:0000256" key="8">
    <source>
        <dbReference type="ARBA" id="ARBA00022989"/>
    </source>
</evidence>
<evidence type="ECO:0000256" key="13">
    <source>
        <dbReference type="PROSITE-ProRule" id="PRU00124"/>
    </source>
</evidence>
<keyword evidence="6" id="KW-0677">Repeat</keyword>
<name>A0A914S3N0_PAREQ</name>
<proteinExistence type="predicted"/>
<evidence type="ECO:0000256" key="10">
    <source>
        <dbReference type="ARBA" id="ARBA00023157"/>
    </source>
</evidence>
<keyword evidence="3" id="KW-0254">Endocytosis</keyword>
<dbReference type="InterPro" id="IPR051221">
    <property type="entry name" value="LDLR-related"/>
</dbReference>
<dbReference type="PROSITE" id="PS01209">
    <property type="entry name" value="LDLRA_1"/>
    <property type="match status" value="1"/>
</dbReference>
<dbReference type="SMART" id="SM00192">
    <property type="entry name" value="LDLa"/>
    <property type="match status" value="1"/>
</dbReference>
<dbReference type="Gene3D" id="4.10.400.10">
    <property type="entry name" value="Low-density Lipoprotein Receptor"/>
    <property type="match status" value="1"/>
</dbReference>
<comment type="subcellular location">
    <subcellularLocation>
        <location evidence="1">Membrane</location>
        <topology evidence="1">Single-pass type I membrane protein</topology>
    </subcellularLocation>
</comment>
<dbReference type="PANTHER" id="PTHR22722:SF15">
    <property type="entry name" value="LOW-DENSITY LIPOPROTEIN RECEPTOR-RELATED"/>
    <property type="match status" value="1"/>
</dbReference>
<dbReference type="InterPro" id="IPR023415">
    <property type="entry name" value="LDLR_class-A_CS"/>
</dbReference>
<evidence type="ECO:0000256" key="12">
    <source>
        <dbReference type="ARBA" id="ARBA00023180"/>
    </source>
</evidence>
<dbReference type="InterPro" id="IPR036055">
    <property type="entry name" value="LDL_receptor-like_sf"/>
</dbReference>
<dbReference type="WBParaSite" id="PEQ_0001320801-mRNA-1">
    <property type="protein sequence ID" value="PEQ_0001320801-mRNA-1"/>
    <property type="gene ID" value="PEQ_0001320801"/>
</dbReference>
<feature type="disulfide bond" evidence="13">
    <location>
        <begin position="44"/>
        <end position="56"/>
    </location>
</feature>
<dbReference type="GO" id="GO:0042562">
    <property type="term" value="F:hormone binding"/>
    <property type="evidence" value="ECO:0007669"/>
    <property type="project" value="TreeGrafter"/>
</dbReference>
<keyword evidence="7" id="KW-0106">Calcium</keyword>
<dbReference type="PROSITE" id="PS50068">
    <property type="entry name" value="LDLRA_2"/>
    <property type="match status" value="1"/>
</dbReference>
<dbReference type="Proteomes" id="UP000887564">
    <property type="component" value="Unplaced"/>
</dbReference>
<reference evidence="16" key="1">
    <citation type="submission" date="2022-11" db="UniProtKB">
        <authorList>
            <consortium name="WormBaseParasite"/>
        </authorList>
    </citation>
    <scope>IDENTIFICATION</scope>
</reference>
<evidence type="ECO:0000313" key="16">
    <source>
        <dbReference type="WBParaSite" id="PEQ_0001320801-mRNA-1"/>
    </source>
</evidence>
<evidence type="ECO:0000256" key="6">
    <source>
        <dbReference type="ARBA" id="ARBA00022737"/>
    </source>
</evidence>
<evidence type="ECO:0000256" key="11">
    <source>
        <dbReference type="ARBA" id="ARBA00023170"/>
    </source>
</evidence>
<keyword evidence="15" id="KW-1185">Reference proteome</keyword>
<keyword evidence="8 14" id="KW-1133">Transmembrane helix</keyword>
<organism evidence="15 16">
    <name type="scientific">Parascaris equorum</name>
    <name type="common">Equine roundworm</name>
    <dbReference type="NCBI Taxonomy" id="6256"/>
    <lineage>
        <taxon>Eukaryota</taxon>
        <taxon>Metazoa</taxon>
        <taxon>Ecdysozoa</taxon>
        <taxon>Nematoda</taxon>
        <taxon>Chromadorea</taxon>
        <taxon>Rhabditida</taxon>
        <taxon>Spirurina</taxon>
        <taxon>Ascaridomorpha</taxon>
        <taxon>Ascaridoidea</taxon>
        <taxon>Ascarididae</taxon>
        <taxon>Parascaris</taxon>
    </lineage>
</organism>
<keyword evidence="9 14" id="KW-0472">Membrane</keyword>
<keyword evidence="10 13" id="KW-1015">Disulfide bond</keyword>
<dbReference type="CDD" id="cd00112">
    <property type="entry name" value="LDLa"/>
    <property type="match status" value="1"/>
</dbReference>
<sequence>MGDPIALMDRMSIPLIAVSASATSFFSLICSLSLLKRKKDTRVCPERYYLCTNRRCIEVDRRCNNVDDCGDNSDELDCNSGSVICLPGQFACTNGHCINETK</sequence>
<evidence type="ECO:0000256" key="7">
    <source>
        <dbReference type="ARBA" id="ARBA00022837"/>
    </source>
</evidence>
<dbReference type="GO" id="GO:0043235">
    <property type="term" value="C:receptor complex"/>
    <property type="evidence" value="ECO:0007669"/>
    <property type="project" value="TreeGrafter"/>
</dbReference>
<evidence type="ECO:0000256" key="4">
    <source>
        <dbReference type="ARBA" id="ARBA00022692"/>
    </source>
</evidence>
<keyword evidence="11" id="KW-0675">Receptor</keyword>
<dbReference type="InterPro" id="IPR002172">
    <property type="entry name" value="LDrepeatLR_classA_rpt"/>
</dbReference>
<feature type="transmembrane region" description="Helical" evidence="14">
    <location>
        <begin position="12"/>
        <end position="35"/>
    </location>
</feature>